<name>A0A4V4HFB2_DENBC</name>
<dbReference type="AlphaFoldDB" id="A0A4V4HFB2"/>
<protein>
    <submittedName>
        <fullName evidence="2">TPR-like protein</fullName>
    </submittedName>
</protein>
<dbReference type="Proteomes" id="UP000297245">
    <property type="component" value="Unassembled WGS sequence"/>
</dbReference>
<organism evidence="2 3">
    <name type="scientific">Dendrothele bispora (strain CBS 962.96)</name>
    <dbReference type="NCBI Taxonomy" id="1314807"/>
    <lineage>
        <taxon>Eukaryota</taxon>
        <taxon>Fungi</taxon>
        <taxon>Dikarya</taxon>
        <taxon>Basidiomycota</taxon>
        <taxon>Agaricomycotina</taxon>
        <taxon>Agaricomycetes</taxon>
        <taxon>Agaricomycetidae</taxon>
        <taxon>Agaricales</taxon>
        <taxon>Agaricales incertae sedis</taxon>
        <taxon>Dendrothele</taxon>
    </lineage>
</organism>
<dbReference type="SUPFAM" id="SSF48452">
    <property type="entry name" value="TPR-like"/>
    <property type="match status" value="1"/>
</dbReference>
<dbReference type="OrthoDB" id="1658288at2759"/>
<evidence type="ECO:0000256" key="1">
    <source>
        <dbReference type="PROSITE-ProRule" id="PRU00339"/>
    </source>
</evidence>
<keyword evidence="3" id="KW-1185">Reference proteome</keyword>
<dbReference type="InterPro" id="IPR019734">
    <property type="entry name" value="TPR_rpt"/>
</dbReference>
<dbReference type="SMART" id="SM00028">
    <property type="entry name" value="TPR"/>
    <property type="match status" value="3"/>
</dbReference>
<evidence type="ECO:0000313" key="3">
    <source>
        <dbReference type="Proteomes" id="UP000297245"/>
    </source>
</evidence>
<accession>A0A4V4HFB2</accession>
<evidence type="ECO:0000313" key="2">
    <source>
        <dbReference type="EMBL" id="THU94275.1"/>
    </source>
</evidence>
<dbReference type="InterPro" id="IPR011990">
    <property type="entry name" value="TPR-like_helical_dom_sf"/>
</dbReference>
<feature type="repeat" description="TPR" evidence="1">
    <location>
        <begin position="69"/>
        <end position="102"/>
    </location>
</feature>
<reference evidence="2 3" key="1">
    <citation type="journal article" date="2019" name="Nat. Ecol. Evol.">
        <title>Megaphylogeny resolves global patterns of mushroom evolution.</title>
        <authorList>
            <person name="Varga T."/>
            <person name="Krizsan K."/>
            <person name="Foldi C."/>
            <person name="Dima B."/>
            <person name="Sanchez-Garcia M."/>
            <person name="Sanchez-Ramirez S."/>
            <person name="Szollosi G.J."/>
            <person name="Szarkandi J.G."/>
            <person name="Papp V."/>
            <person name="Albert L."/>
            <person name="Andreopoulos W."/>
            <person name="Angelini C."/>
            <person name="Antonin V."/>
            <person name="Barry K.W."/>
            <person name="Bougher N.L."/>
            <person name="Buchanan P."/>
            <person name="Buyck B."/>
            <person name="Bense V."/>
            <person name="Catcheside P."/>
            <person name="Chovatia M."/>
            <person name="Cooper J."/>
            <person name="Damon W."/>
            <person name="Desjardin D."/>
            <person name="Finy P."/>
            <person name="Geml J."/>
            <person name="Haridas S."/>
            <person name="Hughes K."/>
            <person name="Justo A."/>
            <person name="Karasinski D."/>
            <person name="Kautmanova I."/>
            <person name="Kiss B."/>
            <person name="Kocsube S."/>
            <person name="Kotiranta H."/>
            <person name="LaButti K.M."/>
            <person name="Lechner B.E."/>
            <person name="Liimatainen K."/>
            <person name="Lipzen A."/>
            <person name="Lukacs Z."/>
            <person name="Mihaltcheva S."/>
            <person name="Morgado L.N."/>
            <person name="Niskanen T."/>
            <person name="Noordeloos M.E."/>
            <person name="Ohm R.A."/>
            <person name="Ortiz-Santana B."/>
            <person name="Ovrebo C."/>
            <person name="Racz N."/>
            <person name="Riley R."/>
            <person name="Savchenko A."/>
            <person name="Shiryaev A."/>
            <person name="Soop K."/>
            <person name="Spirin V."/>
            <person name="Szebenyi C."/>
            <person name="Tomsovsky M."/>
            <person name="Tulloss R.E."/>
            <person name="Uehling J."/>
            <person name="Grigoriev I.V."/>
            <person name="Vagvolgyi C."/>
            <person name="Papp T."/>
            <person name="Martin F.M."/>
            <person name="Miettinen O."/>
            <person name="Hibbett D.S."/>
            <person name="Nagy L.G."/>
        </authorList>
    </citation>
    <scope>NUCLEOTIDE SEQUENCE [LARGE SCALE GENOMIC DNA]</scope>
    <source>
        <strain evidence="2 3">CBS 962.96</strain>
    </source>
</reference>
<gene>
    <name evidence="2" type="ORF">K435DRAFT_860719</name>
</gene>
<sequence>MQKRYDEATEMIMKAQKYFEEIGAQGGVANCLRILGSIYMNQRQYDEAADMLSNAQMQYQNIGKIVNVAWCYQYLGICYRLQGQYGKAKEAFTEALELLKGFPGERFKIGWILLEFGHLFFDLKDFVEARRKYEDAKNVFDSHGQLEKDVDECSRALAKLDEAIKQ</sequence>
<dbReference type="Pfam" id="PF13424">
    <property type="entry name" value="TPR_12"/>
    <property type="match status" value="1"/>
</dbReference>
<keyword evidence="1" id="KW-0802">TPR repeat</keyword>
<proteinExistence type="predicted"/>
<dbReference type="EMBL" id="ML179228">
    <property type="protein sequence ID" value="THU94275.1"/>
    <property type="molecule type" value="Genomic_DNA"/>
</dbReference>
<dbReference type="PROSITE" id="PS50005">
    <property type="entry name" value="TPR"/>
    <property type="match status" value="1"/>
</dbReference>
<dbReference type="Gene3D" id="1.25.40.10">
    <property type="entry name" value="Tetratricopeptide repeat domain"/>
    <property type="match status" value="1"/>
</dbReference>